<keyword evidence="1" id="KW-0812">Transmembrane</keyword>
<gene>
    <name evidence="2" type="ORF">L3V18_11765</name>
</gene>
<feature type="transmembrane region" description="Helical" evidence="1">
    <location>
        <begin position="38"/>
        <end position="59"/>
    </location>
</feature>
<proteinExistence type="predicted"/>
<organism evidence="2 3">
    <name type="scientific">Marilutibacter chinensis</name>
    <dbReference type="NCBI Taxonomy" id="2912247"/>
    <lineage>
        <taxon>Bacteria</taxon>
        <taxon>Pseudomonadati</taxon>
        <taxon>Pseudomonadota</taxon>
        <taxon>Gammaproteobacteria</taxon>
        <taxon>Lysobacterales</taxon>
        <taxon>Lysobacteraceae</taxon>
        <taxon>Marilutibacter</taxon>
    </lineage>
</organism>
<evidence type="ECO:0000313" key="3">
    <source>
        <dbReference type="Proteomes" id="UP001430796"/>
    </source>
</evidence>
<protein>
    <recommendedName>
        <fullName evidence="4">Anti sigma-E protein RseA N-terminal domain-containing protein</fullName>
    </recommendedName>
</protein>
<dbReference type="RefSeq" id="WP_237055089.1">
    <property type="nucleotide sequence ID" value="NZ_JAKJPO010000007.1"/>
</dbReference>
<keyword evidence="1" id="KW-0472">Membrane</keyword>
<keyword evidence="3" id="KW-1185">Reference proteome</keyword>
<keyword evidence="1" id="KW-1133">Transmembrane helix</keyword>
<accession>A0ABS9HU97</accession>
<sequence length="132" mass="14342">MNDYDSQLRRHLRALPDPGLPDRLRDRVIASHGRRRRVIHGATGVAAAVVAVALLRPALPLQDTAPETATVQAPVAPPALHVDEAVARLRAIDRALQAAYERGASDDEVAPLWRAREMLLPSSGRRPDSNPS</sequence>
<dbReference type="EMBL" id="JAKJPO010000007">
    <property type="protein sequence ID" value="MCF7222459.1"/>
    <property type="molecule type" value="Genomic_DNA"/>
</dbReference>
<evidence type="ECO:0008006" key="4">
    <source>
        <dbReference type="Google" id="ProtNLM"/>
    </source>
</evidence>
<reference evidence="3" key="1">
    <citation type="submission" date="2022-01" db="EMBL/GenBank/DDBJ databases">
        <title>Lysobacter chinensis sp. nov., a bacterium isolated from cow dung compost.</title>
        <authorList>
            <person name="Zhou L.Y."/>
        </authorList>
    </citation>
    <scope>NUCLEOTIDE SEQUENCE [LARGE SCALE GENOMIC DNA]</scope>
    <source>
        <strain evidence="3">TLK-CK17</strain>
    </source>
</reference>
<dbReference type="Proteomes" id="UP001430796">
    <property type="component" value="Unassembled WGS sequence"/>
</dbReference>
<evidence type="ECO:0000256" key="1">
    <source>
        <dbReference type="SAM" id="Phobius"/>
    </source>
</evidence>
<reference evidence="2 3" key="3">
    <citation type="submission" date="2022-01" db="EMBL/GenBank/DDBJ databases">
        <authorList>
            <person name="Zhou L.Y."/>
        </authorList>
    </citation>
    <scope>NUCLEOTIDE SEQUENCE [LARGE SCALE GENOMIC DNA]</scope>
    <source>
        <strain evidence="2 3">TLK-CK17</strain>
    </source>
</reference>
<evidence type="ECO:0000313" key="2">
    <source>
        <dbReference type="EMBL" id="MCF7222459.1"/>
    </source>
</evidence>
<comment type="caution">
    <text evidence="2">The sequence shown here is derived from an EMBL/GenBank/DDBJ whole genome shotgun (WGS) entry which is preliminary data.</text>
</comment>
<name>A0ABS9HU97_9GAMM</name>
<reference evidence="2 3" key="2">
    <citation type="submission" date="2022-01" db="EMBL/GenBank/DDBJ databases">
        <title>Lysobacter chinensis sp. nov., a bacterium isolated from cow dung compost.</title>
        <authorList>
            <person name="Liu Y."/>
        </authorList>
    </citation>
    <scope>NUCLEOTIDE SEQUENCE [LARGE SCALE GENOMIC DNA]</scope>
    <source>
        <strain evidence="2 3">TLK-CK17</strain>
    </source>
</reference>